<organism evidence="10 13">
    <name type="scientific">Methanohalophilus halophilus</name>
    <dbReference type="NCBI Taxonomy" id="2177"/>
    <lineage>
        <taxon>Archaea</taxon>
        <taxon>Methanobacteriati</taxon>
        <taxon>Methanobacteriota</taxon>
        <taxon>Stenosarchaea group</taxon>
        <taxon>Methanomicrobia</taxon>
        <taxon>Methanosarcinales</taxon>
        <taxon>Methanosarcinaceae</taxon>
        <taxon>Methanohalophilus</taxon>
    </lineage>
</organism>
<dbReference type="Pfam" id="PF00410">
    <property type="entry name" value="Ribosomal_S8"/>
    <property type="match status" value="1"/>
</dbReference>
<evidence type="ECO:0000256" key="4">
    <source>
        <dbReference type="ARBA" id="ARBA00022730"/>
    </source>
</evidence>
<dbReference type="EMBL" id="RJJG01000003">
    <property type="protein sequence ID" value="RNI09696.1"/>
    <property type="molecule type" value="Genomic_DNA"/>
</dbReference>
<comment type="similarity">
    <text evidence="2 8 9">Belongs to the universal ribosomal protein uS8 family.</text>
</comment>
<comment type="function">
    <text evidence="1 8">One of the primary rRNA binding proteins, it binds directly to 16S rRNA central domain where it helps coordinate assembly of the platform of the 30S subunit.</text>
</comment>
<dbReference type="SUPFAM" id="SSF56047">
    <property type="entry name" value="Ribosomal protein S8"/>
    <property type="match status" value="1"/>
</dbReference>
<reference evidence="11 15" key="3">
    <citation type="submission" date="2018-10" db="EMBL/GenBank/DDBJ databases">
        <title>Cultivation of a novel Methanohalophilus strain from Kebrit Deep of the Red Sea and a genomic comparison of members of the genus Methanohalophilus.</title>
        <authorList>
            <person name="Guan Y."/>
            <person name="Ngugi D.K."/>
            <person name="Stingl U."/>
        </authorList>
    </citation>
    <scope>NUCLEOTIDE SEQUENCE [LARGE SCALE GENOMIC DNA]</scope>
    <source>
        <strain evidence="11 15">DSM 3094</strain>
    </source>
</reference>
<dbReference type="RefSeq" id="WP_013037792.1">
    <property type="nucleotide sequence ID" value="NZ_CP017921.1"/>
</dbReference>
<dbReference type="GO" id="GO:0006412">
    <property type="term" value="P:translation"/>
    <property type="evidence" value="ECO:0007669"/>
    <property type="project" value="UniProtKB-UniRule"/>
</dbReference>
<dbReference type="Proteomes" id="UP000267921">
    <property type="component" value="Unassembled WGS sequence"/>
</dbReference>
<dbReference type="FunFam" id="3.30.1490.10:FF:000002">
    <property type="entry name" value="40S ribosomal protein S15a"/>
    <property type="match status" value="1"/>
</dbReference>
<dbReference type="Proteomes" id="UP000186879">
    <property type="component" value="Chromosome"/>
</dbReference>
<evidence type="ECO:0000313" key="13">
    <source>
        <dbReference type="Proteomes" id="UP000186879"/>
    </source>
</evidence>
<dbReference type="EMBL" id="FNMU01000003">
    <property type="protein sequence ID" value="SDW53225.1"/>
    <property type="molecule type" value="Genomic_DNA"/>
</dbReference>
<evidence type="ECO:0000313" key="12">
    <source>
        <dbReference type="EMBL" id="SDW53225.1"/>
    </source>
</evidence>
<dbReference type="HAMAP" id="MF_01302_A">
    <property type="entry name" value="Ribosomal_uS8_A"/>
    <property type="match status" value="1"/>
</dbReference>
<protein>
    <recommendedName>
        <fullName evidence="8">Small ribosomal subunit protein uS8</fullName>
    </recommendedName>
</protein>
<reference evidence="12 14" key="2">
    <citation type="submission" date="2016-10" db="EMBL/GenBank/DDBJ databases">
        <authorList>
            <person name="de Groot N.N."/>
        </authorList>
    </citation>
    <scope>NUCLEOTIDE SEQUENCE [LARGE SCALE GENOMIC DNA]</scope>
    <source>
        <strain evidence="12 14">Z-7982</strain>
    </source>
</reference>
<dbReference type="Proteomes" id="UP000198669">
    <property type="component" value="Unassembled WGS sequence"/>
</dbReference>
<evidence type="ECO:0000256" key="3">
    <source>
        <dbReference type="ARBA" id="ARBA00011458"/>
    </source>
</evidence>
<reference evidence="10 13" key="1">
    <citation type="submission" date="2016-10" db="EMBL/GenBank/DDBJ databases">
        <title>Methanohalophilus halophilus.</title>
        <authorList>
            <person name="L'haridon S."/>
        </authorList>
    </citation>
    <scope>NUCLEOTIDE SEQUENCE [LARGE SCALE GENOMIC DNA]</scope>
    <source>
        <strain evidence="10 13">Z-7982</strain>
    </source>
</reference>
<dbReference type="FunFam" id="3.30.1370.30:FF:000001">
    <property type="entry name" value="40S ribosomal protein S15a"/>
    <property type="match status" value="1"/>
</dbReference>
<dbReference type="InterPro" id="IPR047863">
    <property type="entry name" value="Ribosomal_uS8_CS"/>
</dbReference>
<evidence type="ECO:0000256" key="5">
    <source>
        <dbReference type="ARBA" id="ARBA00022884"/>
    </source>
</evidence>
<dbReference type="EMBL" id="CP017921">
    <property type="protein sequence ID" value="APH39241.1"/>
    <property type="molecule type" value="Genomic_DNA"/>
</dbReference>
<dbReference type="GO" id="GO:0003735">
    <property type="term" value="F:structural constituent of ribosome"/>
    <property type="evidence" value="ECO:0007669"/>
    <property type="project" value="InterPro"/>
</dbReference>
<evidence type="ECO:0000256" key="1">
    <source>
        <dbReference type="ARBA" id="ARBA00002569"/>
    </source>
</evidence>
<evidence type="ECO:0000313" key="10">
    <source>
        <dbReference type="EMBL" id="APH39241.1"/>
    </source>
</evidence>
<keyword evidence="5 8" id="KW-0694">RNA-binding</keyword>
<dbReference type="Gene3D" id="3.30.1490.10">
    <property type="match status" value="1"/>
</dbReference>
<evidence type="ECO:0000256" key="2">
    <source>
        <dbReference type="ARBA" id="ARBA00006471"/>
    </source>
</evidence>
<gene>
    <name evidence="8" type="primary">rps8</name>
    <name evidence="10" type="ORF">BHR79_06905</name>
    <name evidence="11" type="ORF">EFE40_03340</name>
    <name evidence="12" type="ORF">SAMN04515625_1129</name>
</gene>
<sequence length="130" mass="14171">MVLLDPLADALSVIKNAESVGKQECTVKPASKLIGNVLKVMKESGYIGEFEFEDDGKAGLYKVELAGRINKCGAIKPRHSVGADNLEKWEKQFLPARNFGTLILTTPAGVISQYQAREQNVGGQLLSFVY</sequence>
<dbReference type="PROSITE" id="PS00053">
    <property type="entry name" value="RIBOSOMAL_S8"/>
    <property type="match status" value="1"/>
</dbReference>
<dbReference type="GO" id="GO:0019843">
    <property type="term" value="F:rRNA binding"/>
    <property type="evidence" value="ECO:0007669"/>
    <property type="project" value="UniProtKB-UniRule"/>
</dbReference>
<evidence type="ECO:0000256" key="6">
    <source>
        <dbReference type="ARBA" id="ARBA00022980"/>
    </source>
</evidence>
<comment type="subunit">
    <text evidence="3 8">Part of the 30S ribosomal subunit.</text>
</comment>
<dbReference type="GO" id="GO:1990904">
    <property type="term" value="C:ribonucleoprotein complex"/>
    <property type="evidence" value="ECO:0007669"/>
    <property type="project" value="UniProtKB-KW"/>
</dbReference>
<evidence type="ECO:0000256" key="9">
    <source>
        <dbReference type="RuleBase" id="RU003660"/>
    </source>
</evidence>
<dbReference type="Gene3D" id="3.30.1370.30">
    <property type="match status" value="1"/>
</dbReference>
<accession>A0A1L3Q378</accession>
<dbReference type="GO" id="GO:0005840">
    <property type="term" value="C:ribosome"/>
    <property type="evidence" value="ECO:0007669"/>
    <property type="project" value="UniProtKB-KW"/>
</dbReference>
<dbReference type="InterPro" id="IPR035987">
    <property type="entry name" value="Ribosomal_uS8_sf"/>
</dbReference>
<evidence type="ECO:0000313" key="11">
    <source>
        <dbReference type="EMBL" id="RNI09696.1"/>
    </source>
</evidence>
<keyword evidence="4 8" id="KW-0699">rRNA-binding</keyword>
<dbReference type="STRING" id="2177.BHR79_06905"/>
<dbReference type="OrthoDB" id="5670at2157"/>
<dbReference type="PANTHER" id="PTHR11758">
    <property type="entry name" value="40S RIBOSOMAL PROTEIN S15A"/>
    <property type="match status" value="1"/>
</dbReference>
<evidence type="ECO:0000313" key="15">
    <source>
        <dbReference type="Proteomes" id="UP000267921"/>
    </source>
</evidence>
<keyword evidence="6 8" id="KW-0689">Ribosomal protein</keyword>
<name>A0A1L3Q378_9EURY</name>
<evidence type="ECO:0000313" key="14">
    <source>
        <dbReference type="Proteomes" id="UP000198669"/>
    </source>
</evidence>
<dbReference type="NCBIfam" id="NF003115">
    <property type="entry name" value="PRK04034.1"/>
    <property type="match status" value="1"/>
</dbReference>
<keyword evidence="13" id="KW-1185">Reference proteome</keyword>
<evidence type="ECO:0000256" key="8">
    <source>
        <dbReference type="HAMAP-Rule" id="MF_01302"/>
    </source>
</evidence>
<dbReference type="AlphaFoldDB" id="A0A1L3Q378"/>
<keyword evidence="7 8" id="KW-0687">Ribonucleoprotein</keyword>
<dbReference type="GeneID" id="8983524"/>
<evidence type="ECO:0000256" key="7">
    <source>
        <dbReference type="ARBA" id="ARBA00023274"/>
    </source>
</evidence>
<dbReference type="KEGG" id="mhaz:BHR79_06905"/>
<proteinExistence type="inferred from homology"/>
<dbReference type="InterPro" id="IPR000630">
    <property type="entry name" value="Ribosomal_uS8"/>
</dbReference>